<dbReference type="Proteomes" id="UP000309454">
    <property type="component" value="Unassembled WGS sequence"/>
</dbReference>
<evidence type="ECO:0000313" key="3">
    <source>
        <dbReference type="EMBL" id="TJW10229.1"/>
    </source>
</evidence>
<protein>
    <submittedName>
        <fullName evidence="3">DUF11 domain-containing protein</fullName>
    </submittedName>
</protein>
<dbReference type="Gene3D" id="2.60.40.740">
    <property type="match status" value="2"/>
</dbReference>
<evidence type="ECO:0000313" key="4">
    <source>
        <dbReference type="Proteomes" id="UP000309454"/>
    </source>
</evidence>
<dbReference type="AlphaFoldDB" id="A0A4T9TDA2"/>
<keyword evidence="2" id="KW-0812">Transmembrane</keyword>
<dbReference type="InterPro" id="IPR026466">
    <property type="entry name" value="Fim_isopep_form_D2_dom"/>
</dbReference>
<accession>A0A4T9TDA2</accession>
<feature type="compositionally biased region" description="Low complexity" evidence="1">
    <location>
        <begin position="959"/>
        <end position="970"/>
    </location>
</feature>
<dbReference type="OrthoDB" id="3169061at2"/>
<feature type="region of interest" description="Disordered" evidence="1">
    <location>
        <begin position="926"/>
        <end position="1057"/>
    </location>
</feature>
<keyword evidence="2" id="KW-1133">Transmembrane helix</keyword>
<name>A0A4T9TDA2_9ACTN</name>
<comment type="caution">
    <text evidence="3">The sequence shown here is derived from an EMBL/GenBank/DDBJ whole genome shotgun (WGS) entry which is preliminary data.</text>
</comment>
<feature type="compositionally biased region" description="Acidic residues" evidence="1">
    <location>
        <begin position="748"/>
        <end position="764"/>
    </location>
</feature>
<dbReference type="RefSeq" id="WP_136845879.1">
    <property type="nucleotide sequence ID" value="NZ_CANSOV010000020.1"/>
</dbReference>
<keyword evidence="2" id="KW-0472">Membrane</keyword>
<keyword evidence="4" id="KW-1185">Reference proteome</keyword>
<feature type="transmembrane region" description="Helical" evidence="2">
    <location>
        <begin position="1060"/>
        <end position="1078"/>
    </location>
</feature>
<dbReference type="NCBIfam" id="TIGR04226">
    <property type="entry name" value="RrgB_K2N_iso_D2"/>
    <property type="match status" value="1"/>
</dbReference>
<dbReference type="InterPro" id="IPR047589">
    <property type="entry name" value="DUF11_rpt"/>
</dbReference>
<dbReference type="InterPro" id="IPR008966">
    <property type="entry name" value="Adhesion_dom_sf"/>
</dbReference>
<dbReference type="NCBIfam" id="TIGR01167">
    <property type="entry name" value="LPXTG_anchor"/>
    <property type="match status" value="1"/>
</dbReference>
<sequence>MADTTKPLEMITINLTADLKMLAPEGQDPDLNCAVTSWRLLVNGVESSYGAPSIFDEGNLYLWLPEEDAKKRVTVDLSYLGPNGEIIPVEPLYREPGSTEKLKRYVYFTSEPDFFADPEGRTSTVTVPYDQLDLEEQRKVIPDANGNAVVSSVTKPYDGLSYSVRELTADDPLNSGGVDNKDIYDNISYICQAYDPETKKLGEQVTSANMPEDAGLSRFILESKQYSDPSVDKDFADSYWGHRAYGWCEITPVDPAIVTLESSWFDKDGNLVDPDEKNTVMNTLELVADITSSEGTANTCKAPTGWVQLVVDGKKVGEPIKLIYDGADANTVKTTSKTGTRVAQIAPARQILQAASAASPAFVAAMPVALADDEPSARAGSWNNGYDGTREHGIFTVRLNATDPGCDWLLPNATKDNKHTVSLEYIPAKNYNPTEGLADDKKPKVDIEAEPVTPETKTEVEGDGVIDNPVPPQPGDDEKHIERHKLSYNYKDPKKDTGDVPDPDWNVIKVKVKTPSSGDFKVTTSNGAVATAEVLRDEDGNIIRDADGNVTLVIKVDSAGETTITIDQEPNGVYYGSTFIYDLTVEPDVTIPPETSLVKTAKNLTHDGDYIRPGDIIEYTITAANAAKGSVWQFPYVQDQLPETVELVPGSLKLTNTSMGIMTAKVLDESEYTFENGKITVPLTRVYGGQNAQLTFRAKVKEGLMNRDTPTELKSVANDAQAQGYTGMENEPLPGGGYKPPEDPGNPFEDEDTSDNPDTDPDDPDAPKPPVTDPDAPKKTPVVETEEPGKPTVDIIVPNNVQKGDITMVKTAANLTRSSGSTQVGDRIRYDITVKNVKPDSVWCDTVIKDELPVGIQPVPGTFQLKNVAGEVVAVPDTVYNAKAHTVALNCGNLYDGESYVLTFEAMVTEDAIGKDIGNVAEVFGAQPTDKLPKPEDLPKDPTAPDNPDNPDDPDDPDNPGNKPGKPNDPTDLENGTEEGTPFWPEEGWDEYEKDHTLPIDANNPEAGKVTATSGQPAYPLPNDAIEKSIADPNGGKGDGNGNGVNKKLPKTGDETSTPAAAAVFGMMAALAVAVIAHRRRNEGLHGRF</sequence>
<reference evidence="3 4" key="1">
    <citation type="submission" date="2019-04" db="EMBL/GenBank/DDBJ databases">
        <title>Microbes associate with the intestines of laboratory mice.</title>
        <authorList>
            <person name="Navarre W."/>
            <person name="Wong E."/>
            <person name="Huang K.C."/>
            <person name="Tropini C."/>
            <person name="Ng K."/>
            <person name="Yu B."/>
        </authorList>
    </citation>
    <scope>NUCLEOTIDE SEQUENCE [LARGE SCALE GENOMIC DNA]</scope>
    <source>
        <strain evidence="3 4">NM48_B13</strain>
    </source>
</reference>
<feature type="compositionally biased region" description="Basic and acidic residues" evidence="1">
    <location>
        <begin position="931"/>
        <end position="940"/>
    </location>
</feature>
<feature type="region of interest" description="Disordered" evidence="1">
    <location>
        <begin position="723"/>
        <end position="796"/>
    </location>
</feature>
<feature type="region of interest" description="Disordered" evidence="1">
    <location>
        <begin position="451"/>
        <end position="479"/>
    </location>
</feature>
<feature type="compositionally biased region" description="Acidic residues" evidence="1">
    <location>
        <begin position="949"/>
        <end position="958"/>
    </location>
</feature>
<evidence type="ECO:0000256" key="1">
    <source>
        <dbReference type="SAM" id="MobiDB-lite"/>
    </source>
</evidence>
<dbReference type="EMBL" id="SSTM01000004">
    <property type="protein sequence ID" value="TJW10229.1"/>
    <property type="molecule type" value="Genomic_DNA"/>
</dbReference>
<dbReference type="NCBIfam" id="TIGR01451">
    <property type="entry name" value="B_ant_repeat"/>
    <property type="match status" value="2"/>
</dbReference>
<gene>
    <name evidence="3" type="ORF">E5982_06615</name>
</gene>
<dbReference type="SUPFAM" id="SSF49401">
    <property type="entry name" value="Bacterial adhesins"/>
    <property type="match status" value="1"/>
</dbReference>
<organism evidence="3 4">
    <name type="scientific">Parvibacter caecicola</name>
    <dbReference type="NCBI Taxonomy" id="747645"/>
    <lineage>
        <taxon>Bacteria</taxon>
        <taxon>Bacillati</taxon>
        <taxon>Actinomycetota</taxon>
        <taxon>Coriobacteriia</taxon>
        <taxon>Coriobacteriales</taxon>
        <taxon>Coriobacteriaceae</taxon>
        <taxon>Parvibacter</taxon>
    </lineage>
</organism>
<evidence type="ECO:0000256" key="2">
    <source>
        <dbReference type="SAM" id="Phobius"/>
    </source>
</evidence>
<proteinExistence type="predicted"/>